<evidence type="ECO:0000313" key="4">
    <source>
        <dbReference type="Proteomes" id="UP000193944"/>
    </source>
</evidence>
<keyword evidence="1" id="KW-0472">Membrane</keyword>
<dbReference type="InterPro" id="IPR006059">
    <property type="entry name" value="SBP"/>
</dbReference>
<dbReference type="InterPro" id="IPR050490">
    <property type="entry name" value="Bact_solute-bd_prot1"/>
</dbReference>
<dbReference type="PANTHER" id="PTHR43649:SF12">
    <property type="entry name" value="DIACETYLCHITOBIOSE BINDING PROTEIN DASA"/>
    <property type="match status" value="1"/>
</dbReference>
<dbReference type="Gene3D" id="3.40.190.10">
    <property type="entry name" value="Periplasmic binding protein-like II"/>
    <property type="match status" value="1"/>
</dbReference>
<feature type="transmembrane region" description="Helical" evidence="1">
    <location>
        <begin position="418"/>
        <end position="440"/>
    </location>
</feature>
<evidence type="ECO:0000256" key="1">
    <source>
        <dbReference type="SAM" id="Phobius"/>
    </source>
</evidence>
<gene>
    <name evidence="3" type="ORF">BCR32DRAFT_277773</name>
</gene>
<comment type="caution">
    <text evidence="3">The sequence shown here is derived from an EMBL/GenBank/DDBJ whole genome shotgun (WGS) entry which is preliminary data.</text>
</comment>
<feature type="transmembrane region" description="Helical" evidence="1">
    <location>
        <begin position="483"/>
        <end position="501"/>
    </location>
</feature>
<dbReference type="Proteomes" id="UP000193944">
    <property type="component" value="Unassembled WGS sequence"/>
</dbReference>
<dbReference type="SUPFAM" id="SSF53850">
    <property type="entry name" value="Periplasmic binding protein-like II"/>
    <property type="match status" value="1"/>
</dbReference>
<feature type="chain" id="PRO_5012372609" evidence="2">
    <location>
        <begin position="22"/>
        <end position="512"/>
    </location>
</feature>
<organism evidence="3 4">
    <name type="scientific">Anaeromyces robustus</name>
    <dbReference type="NCBI Taxonomy" id="1754192"/>
    <lineage>
        <taxon>Eukaryota</taxon>
        <taxon>Fungi</taxon>
        <taxon>Fungi incertae sedis</taxon>
        <taxon>Chytridiomycota</taxon>
        <taxon>Chytridiomycota incertae sedis</taxon>
        <taxon>Neocallimastigomycetes</taxon>
        <taxon>Neocallimastigales</taxon>
        <taxon>Neocallimastigaceae</taxon>
        <taxon>Anaeromyces</taxon>
    </lineage>
</organism>
<keyword evidence="2" id="KW-0732">Signal</keyword>
<keyword evidence="1" id="KW-0812">Transmembrane</keyword>
<proteinExistence type="predicted"/>
<evidence type="ECO:0000313" key="3">
    <source>
        <dbReference type="EMBL" id="ORX83698.1"/>
    </source>
</evidence>
<dbReference type="OrthoDB" id="2157358at2759"/>
<keyword evidence="1" id="KW-1133">Transmembrane helix</keyword>
<dbReference type="EMBL" id="MCFG01000067">
    <property type="protein sequence ID" value="ORX83698.1"/>
    <property type="molecule type" value="Genomic_DNA"/>
</dbReference>
<feature type="transmembrane region" description="Helical" evidence="1">
    <location>
        <begin position="452"/>
        <end position="471"/>
    </location>
</feature>
<protein>
    <submittedName>
        <fullName evidence="3">Periplasmic binding protein-like II</fullName>
    </submittedName>
</protein>
<name>A0A1Y1XD76_9FUNG</name>
<sequence length="512" mass="59760">MIYKCYILLLLILLYTDNIKADSNNNEKNNITLHIIGSSILVFGDIYHTIVDDFEIHKKEYGLDNVKLDMTVFSAENITFDIADYESVIDSLLTKNTVKYDIFTYDPLYIEKYSANFMDVKDLIPKEHLELYSHRDAKKLPFFQKYTALFSNKPLLDKYNKTVPETWEELLETGKYIQTQERELYNNTDLIIYNGMYSPLNALPSVYKFIYSYRDEPDDVFPGFDSEAAVEALEMYQKLKEEISSDDIYHAAEPFIIGSLIKGEGLFIKIWNTPYEDLHKKYYITTVPGKKERMHSALTTSINLGINKYISEDRKKVAIKVLEYLTSERIQKEIVVKGFKLYTGMTKLYDDEEICDILVCPLVKEAKTIHREFKYIEPSNMNYLLNVYLGDRSVENVMTEIVDITKIYSVTIKDQSGIIMFISLIVSNLFMLLFLLLPLFKGFKGNFSFLSCDLWLIYCIGYILIISTAYINFGNFSKPKCNFRYTLMFTGIFFWNISGIYSSKNKNENKRE</sequence>
<dbReference type="Pfam" id="PF01547">
    <property type="entry name" value="SBP_bac_1"/>
    <property type="match status" value="1"/>
</dbReference>
<evidence type="ECO:0000256" key="2">
    <source>
        <dbReference type="SAM" id="SignalP"/>
    </source>
</evidence>
<accession>A0A1Y1XD76</accession>
<reference evidence="3 4" key="1">
    <citation type="submission" date="2016-08" db="EMBL/GenBank/DDBJ databases">
        <title>A Parts List for Fungal Cellulosomes Revealed by Comparative Genomics.</title>
        <authorList>
            <consortium name="DOE Joint Genome Institute"/>
            <person name="Haitjema C.H."/>
            <person name="Gilmore S.P."/>
            <person name="Henske J.K."/>
            <person name="Solomon K.V."/>
            <person name="De Groot R."/>
            <person name="Kuo A."/>
            <person name="Mondo S.J."/>
            <person name="Salamov A.A."/>
            <person name="Labutti K."/>
            <person name="Zhao Z."/>
            <person name="Chiniquy J."/>
            <person name="Barry K."/>
            <person name="Brewer H.M."/>
            <person name="Purvine S.O."/>
            <person name="Wright A.T."/>
            <person name="Boxma B."/>
            <person name="Van Alen T."/>
            <person name="Hackstein J.H."/>
            <person name="Baker S.E."/>
            <person name="Grigoriev I.V."/>
            <person name="O'Malley M.A."/>
        </authorList>
    </citation>
    <scope>NUCLEOTIDE SEQUENCE [LARGE SCALE GENOMIC DNA]</scope>
    <source>
        <strain evidence="3 4">S4</strain>
    </source>
</reference>
<keyword evidence="4" id="KW-1185">Reference proteome</keyword>
<dbReference type="PANTHER" id="PTHR43649">
    <property type="entry name" value="ARABINOSE-BINDING PROTEIN-RELATED"/>
    <property type="match status" value="1"/>
</dbReference>
<reference evidence="3 4" key="2">
    <citation type="submission" date="2016-08" db="EMBL/GenBank/DDBJ databases">
        <title>Pervasive Adenine N6-methylation of Active Genes in Fungi.</title>
        <authorList>
            <consortium name="DOE Joint Genome Institute"/>
            <person name="Mondo S.J."/>
            <person name="Dannebaum R.O."/>
            <person name="Kuo R.C."/>
            <person name="Labutti K."/>
            <person name="Haridas S."/>
            <person name="Kuo A."/>
            <person name="Salamov A."/>
            <person name="Ahrendt S.R."/>
            <person name="Lipzen A."/>
            <person name="Sullivan W."/>
            <person name="Andreopoulos W.B."/>
            <person name="Clum A."/>
            <person name="Lindquist E."/>
            <person name="Daum C."/>
            <person name="Ramamoorthy G.K."/>
            <person name="Gryganskyi A."/>
            <person name="Culley D."/>
            <person name="Magnuson J.K."/>
            <person name="James T.Y."/>
            <person name="O'Malley M.A."/>
            <person name="Stajich J.E."/>
            <person name="Spatafora J.W."/>
            <person name="Visel A."/>
            <person name="Grigoriev I.V."/>
        </authorList>
    </citation>
    <scope>NUCLEOTIDE SEQUENCE [LARGE SCALE GENOMIC DNA]</scope>
    <source>
        <strain evidence="3 4">S4</strain>
    </source>
</reference>
<feature type="signal peptide" evidence="2">
    <location>
        <begin position="1"/>
        <end position="21"/>
    </location>
</feature>
<dbReference type="AlphaFoldDB" id="A0A1Y1XD76"/>